<keyword evidence="7" id="KW-0443">Lipid metabolism</keyword>
<gene>
    <name evidence="15" type="ORF">GCM10007170_41810</name>
</gene>
<dbReference type="EMBL" id="BMFW01000037">
    <property type="protein sequence ID" value="GGI01722.1"/>
    <property type="molecule type" value="Genomic_DNA"/>
</dbReference>
<organism evidence="15 16">
    <name type="scientific">Arthrobacter liuii</name>
    <dbReference type="NCBI Taxonomy" id="1476996"/>
    <lineage>
        <taxon>Bacteria</taxon>
        <taxon>Bacillati</taxon>
        <taxon>Actinomycetota</taxon>
        <taxon>Actinomycetes</taxon>
        <taxon>Micrococcales</taxon>
        <taxon>Micrococcaceae</taxon>
        <taxon>Arthrobacter</taxon>
    </lineage>
</organism>
<dbReference type="Pfam" id="PF02737">
    <property type="entry name" value="3HCDH_N"/>
    <property type="match status" value="1"/>
</dbReference>
<dbReference type="SUPFAM" id="SSF52096">
    <property type="entry name" value="ClpP/crotonase"/>
    <property type="match status" value="1"/>
</dbReference>
<dbReference type="InterPro" id="IPR008927">
    <property type="entry name" value="6-PGluconate_DH-like_C_sf"/>
</dbReference>
<evidence type="ECO:0000256" key="5">
    <source>
        <dbReference type="ARBA" id="ARBA00023002"/>
    </source>
</evidence>
<dbReference type="CDD" id="cd06558">
    <property type="entry name" value="crotonase-like"/>
    <property type="match status" value="1"/>
</dbReference>
<keyword evidence="16" id="KW-1185">Reference proteome</keyword>
<dbReference type="RefSeq" id="WP_188573444.1">
    <property type="nucleotide sequence ID" value="NZ_BMFW01000037.1"/>
</dbReference>
<proteinExistence type="predicted"/>
<feature type="domain" description="3-hydroxyacyl-CoA dehydrogenase NAD binding" evidence="14">
    <location>
        <begin position="311"/>
        <end position="487"/>
    </location>
</feature>
<evidence type="ECO:0000256" key="8">
    <source>
        <dbReference type="ARBA" id="ARBA00023140"/>
    </source>
</evidence>
<dbReference type="Gene3D" id="1.10.1040.50">
    <property type="match status" value="1"/>
</dbReference>
<evidence type="ECO:0000256" key="3">
    <source>
        <dbReference type="ARBA" id="ARBA00022832"/>
    </source>
</evidence>
<comment type="catalytic activity">
    <reaction evidence="12">
        <text>a (3S)-3-hydroxyacyl-CoA + NAD(+) = a 3-oxoacyl-CoA + NADH + H(+)</text>
        <dbReference type="Rhea" id="RHEA:22432"/>
        <dbReference type="ChEBI" id="CHEBI:15378"/>
        <dbReference type="ChEBI" id="CHEBI:57318"/>
        <dbReference type="ChEBI" id="CHEBI:57540"/>
        <dbReference type="ChEBI" id="CHEBI:57945"/>
        <dbReference type="ChEBI" id="CHEBI:90726"/>
        <dbReference type="EC" id="1.1.1.35"/>
    </reaction>
</comment>
<evidence type="ECO:0000256" key="4">
    <source>
        <dbReference type="ARBA" id="ARBA00022963"/>
    </source>
</evidence>
<evidence type="ECO:0000256" key="1">
    <source>
        <dbReference type="ARBA" id="ARBA00004275"/>
    </source>
</evidence>
<dbReference type="InterPro" id="IPR006108">
    <property type="entry name" value="3HC_DH_C"/>
</dbReference>
<evidence type="ECO:0000256" key="7">
    <source>
        <dbReference type="ARBA" id="ARBA00023098"/>
    </source>
</evidence>
<evidence type="ECO:0000259" key="14">
    <source>
        <dbReference type="Pfam" id="PF02737"/>
    </source>
</evidence>
<dbReference type="Proteomes" id="UP000643279">
    <property type="component" value="Unassembled WGS sequence"/>
</dbReference>
<dbReference type="InterPro" id="IPR006176">
    <property type="entry name" value="3-OHacyl-CoA_DH_NAD-bd"/>
</dbReference>
<comment type="pathway">
    <text evidence="2">Lipid metabolism; fatty acid beta-oxidation.</text>
</comment>
<feature type="domain" description="3-hydroxyacyl-CoA dehydrogenase C-terminal" evidence="13">
    <location>
        <begin position="491"/>
        <end position="577"/>
    </location>
</feature>
<dbReference type="Gene3D" id="3.40.50.720">
    <property type="entry name" value="NAD(P)-binding Rossmann-like Domain"/>
    <property type="match status" value="1"/>
</dbReference>
<sequence length="704" mass="74242">MTEPAHRIVALDIVDGVARITMNHGQVNALGHELRRALSDALERLAGDPAVAGVLLLGQPQAFSAGADITEFNMPESGGAEMNSGPAGPDLRELVALVEDFPKPITAGITGVALGGGLELAMAAHARIASPTARLGLPEITLGLLPGAGGTGRLPRLVGPERALDMILTGKQVSAYDALTDGLVDALIEDPGSAEAVHWAAEYAATRAPLRTRDRTGSIAGAAAAPGTVSRLAADALRKAKDPYAAHAAIKAVSAGIEQSFDHGAVVEREKFEERVKSPESAAQRHLFTAERAARKPADLDPDAARTVRRAGVIGAGTMGGGITMALAAAGITVTVVEAERSALDRGLAQIEKNLAVSVSRGSRTQDDADALKSLITGSLDYADLAGADLVIEAAFEDLQVKQDIFATLDRHVGPECVLASNTSYLSIDMIAAGTVLPGRVLGMHFFSPANVMPLVEVVRGAATNAATLATGFTTARRIGKTPVVVRVCHGFVGNRMLEVRSFQAEQLLLEGALPGQVDAVLKDFGFRMGPFEMGDMAGLDIGWRNRKAEGRTAPTADALCEAGRFGQKTGRGYYAYDGRERRDDPEVEQLIRDVSRNLGIIRREISDHEILERLLFPMINEGARILAEGIAERAGDIDVIWAKGYNWPAYRGGPMWYASHTGIGYVADRLRFYAEQTADVTLLPAGFLAEDDVAVAAAPGLPG</sequence>
<protein>
    <submittedName>
        <fullName evidence="15">3-hydroxyacyl-CoA dehydrogenase</fullName>
    </submittedName>
</protein>
<evidence type="ECO:0000313" key="16">
    <source>
        <dbReference type="Proteomes" id="UP000643279"/>
    </source>
</evidence>
<evidence type="ECO:0000256" key="11">
    <source>
        <dbReference type="ARBA" id="ARBA00023268"/>
    </source>
</evidence>
<dbReference type="Gene3D" id="3.90.226.10">
    <property type="entry name" value="2-enoyl-CoA Hydratase, Chain A, domain 1"/>
    <property type="match status" value="1"/>
</dbReference>
<evidence type="ECO:0000259" key="13">
    <source>
        <dbReference type="Pfam" id="PF00725"/>
    </source>
</evidence>
<dbReference type="SUPFAM" id="SSF48179">
    <property type="entry name" value="6-phosphogluconate dehydrogenase C-terminal domain-like"/>
    <property type="match status" value="2"/>
</dbReference>
<evidence type="ECO:0000256" key="9">
    <source>
        <dbReference type="ARBA" id="ARBA00023235"/>
    </source>
</evidence>
<evidence type="ECO:0000256" key="6">
    <source>
        <dbReference type="ARBA" id="ARBA00023027"/>
    </source>
</evidence>
<dbReference type="SUPFAM" id="SSF51735">
    <property type="entry name" value="NAD(P)-binding Rossmann-fold domains"/>
    <property type="match status" value="1"/>
</dbReference>
<comment type="subcellular location">
    <subcellularLocation>
        <location evidence="1">Peroxisome</location>
    </subcellularLocation>
</comment>
<dbReference type="Pfam" id="PF00378">
    <property type="entry name" value="ECH_1"/>
    <property type="match status" value="1"/>
</dbReference>
<keyword evidence="10" id="KW-0456">Lyase</keyword>
<dbReference type="PANTHER" id="PTHR23309:SF51">
    <property type="entry name" value="3-HYDROXYACYL-COA DEHYDROGENASE-RELATED"/>
    <property type="match status" value="1"/>
</dbReference>
<accession>A0ABQ2B131</accession>
<keyword evidence="3" id="KW-0276">Fatty acid metabolism</keyword>
<keyword evidence="4" id="KW-0442">Lipid degradation</keyword>
<keyword evidence="9" id="KW-0413">Isomerase</keyword>
<dbReference type="InterPro" id="IPR036291">
    <property type="entry name" value="NAD(P)-bd_dom_sf"/>
</dbReference>
<keyword evidence="5" id="KW-0560">Oxidoreductase</keyword>
<reference evidence="16" key="1">
    <citation type="journal article" date="2019" name="Int. J. Syst. Evol. Microbiol.">
        <title>The Global Catalogue of Microorganisms (GCM) 10K type strain sequencing project: providing services to taxonomists for standard genome sequencing and annotation.</title>
        <authorList>
            <consortium name="The Broad Institute Genomics Platform"/>
            <consortium name="The Broad Institute Genome Sequencing Center for Infectious Disease"/>
            <person name="Wu L."/>
            <person name="Ma J."/>
        </authorList>
    </citation>
    <scope>NUCLEOTIDE SEQUENCE [LARGE SCALE GENOMIC DNA]</scope>
    <source>
        <strain evidence="16">CGMCC 1.12778</strain>
    </source>
</reference>
<keyword evidence="8" id="KW-0576">Peroxisome</keyword>
<dbReference type="InterPro" id="IPR001753">
    <property type="entry name" value="Enoyl-CoA_hydra/iso"/>
</dbReference>
<dbReference type="PANTHER" id="PTHR23309">
    <property type="entry name" value="3-HYDROXYACYL-COA DEHYROGENASE"/>
    <property type="match status" value="1"/>
</dbReference>
<keyword evidence="11" id="KW-0511">Multifunctional enzyme</keyword>
<comment type="caution">
    <text evidence="15">The sequence shown here is derived from an EMBL/GenBank/DDBJ whole genome shotgun (WGS) entry which is preliminary data.</text>
</comment>
<keyword evidence="6" id="KW-0520">NAD</keyword>
<dbReference type="InterPro" id="IPR029045">
    <property type="entry name" value="ClpP/crotonase-like_dom_sf"/>
</dbReference>
<name>A0ABQ2B131_9MICC</name>
<dbReference type="Pfam" id="PF00725">
    <property type="entry name" value="3HCDH"/>
    <property type="match status" value="1"/>
</dbReference>
<evidence type="ECO:0000256" key="12">
    <source>
        <dbReference type="ARBA" id="ARBA00049556"/>
    </source>
</evidence>
<evidence type="ECO:0000313" key="15">
    <source>
        <dbReference type="EMBL" id="GGI01722.1"/>
    </source>
</evidence>
<evidence type="ECO:0000256" key="2">
    <source>
        <dbReference type="ARBA" id="ARBA00005005"/>
    </source>
</evidence>
<evidence type="ECO:0000256" key="10">
    <source>
        <dbReference type="ARBA" id="ARBA00023239"/>
    </source>
</evidence>